<evidence type="ECO:0000256" key="1">
    <source>
        <dbReference type="ARBA" id="ARBA00006817"/>
    </source>
</evidence>
<comment type="caution">
    <text evidence="3">The sequence shown here is derived from an EMBL/GenBank/DDBJ whole genome shotgun (WGS) entry which is preliminary data.</text>
</comment>
<evidence type="ECO:0000313" key="3">
    <source>
        <dbReference type="EMBL" id="GIG75405.1"/>
    </source>
</evidence>
<evidence type="ECO:0000313" key="4">
    <source>
        <dbReference type="Proteomes" id="UP000653674"/>
    </source>
</evidence>
<reference evidence="3" key="1">
    <citation type="submission" date="2021-01" db="EMBL/GenBank/DDBJ databases">
        <title>Whole genome shotgun sequence of Planosporangium flavigriseum NBRC 105377.</title>
        <authorList>
            <person name="Komaki H."/>
            <person name="Tamura T."/>
        </authorList>
    </citation>
    <scope>NUCLEOTIDE SEQUENCE</scope>
    <source>
        <strain evidence="3">NBRC 105377</strain>
    </source>
</reference>
<accession>A0A8J3M2B6</accession>
<proteinExistence type="inferred from homology"/>
<feature type="domain" description="Activator of Hsp90 ATPase homologue 1/2-like C-terminal" evidence="2">
    <location>
        <begin position="33"/>
        <end position="137"/>
    </location>
</feature>
<name>A0A8J3M2B6_9ACTN</name>
<dbReference type="InterPro" id="IPR023393">
    <property type="entry name" value="START-like_dom_sf"/>
</dbReference>
<evidence type="ECO:0000259" key="2">
    <source>
        <dbReference type="Pfam" id="PF08327"/>
    </source>
</evidence>
<dbReference type="AlphaFoldDB" id="A0A8J3M2B6"/>
<gene>
    <name evidence="3" type="ORF">Pfl04_38090</name>
</gene>
<dbReference type="Proteomes" id="UP000653674">
    <property type="component" value="Unassembled WGS sequence"/>
</dbReference>
<dbReference type="SUPFAM" id="SSF55961">
    <property type="entry name" value="Bet v1-like"/>
    <property type="match status" value="1"/>
</dbReference>
<dbReference type="RefSeq" id="WP_168079456.1">
    <property type="nucleotide sequence ID" value="NZ_BAAAQJ010000027.1"/>
</dbReference>
<organism evidence="3 4">
    <name type="scientific">Planosporangium flavigriseum</name>
    <dbReference type="NCBI Taxonomy" id="373681"/>
    <lineage>
        <taxon>Bacteria</taxon>
        <taxon>Bacillati</taxon>
        <taxon>Actinomycetota</taxon>
        <taxon>Actinomycetes</taxon>
        <taxon>Micromonosporales</taxon>
        <taxon>Micromonosporaceae</taxon>
        <taxon>Planosporangium</taxon>
    </lineage>
</organism>
<dbReference type="InterPro" id="IPR013538">
    <property type="entry name" value="ASHA1/2-like_C"/>
</dbReference>
<sequence>MSQPDFEPGPLAEVDCRSDEDRWTLVFVRDLRHPPEKVWAALTEPAQLREWAPYTVDRNLGRTGDATLTMIDSDTSMDLAASVRRAEPPTLLEYTWGADLLRWELTPTGDGTRLTLHHTVADRDWVPKVAAGWHLCLVVAQHLLDGEPITPIRGEDALNYGWGDLHDAYAEKLGIGPADR</sequence>
<keyword evidence="4" id="KW-1185">Reference proteome</keyword>
<dbReference type="Pfam" id="PF08327">
    <property type="entry name" value="AHSA1"/>
    <property type="match status" value="1"/>
</dbReference>
<dbReference type="CDD" id="cd08899">
    <property type="entry name" value="SRPBCC_CalC_Aha1-like_6"/>
    <property type="match status" value="1"/>
</dbReference>
<dbReference type="EMBL" id="BONU01000031">
    <property type="protein sequence ID" value="GIG75405.1"/>
    <property type="molecule type" value="Genomic_DNA"/>
</dbReference>
<protein>
    <recommendedName>
        <fullName evidence="2">Activator of Hsp90 ATPase homologue 1/2-like C-terminal domain-containing protein</fullName>
    </recommendedName>
</protein>
<dbReference type="Gene3D" id="3.30.530.20">
    <property type="match status" value="1"/>
</dbReference>
<comment type="similarity">
    <text evidence="1">Belongs to the AHA1 family.</text>
</comment>